<reference evidence="4" key="1">
    <citation type="submission" date="2022-06" db="EMBL/GenBank/DDBJ databases">
        <title>A novel DMS-producing enzyme.</title>
        <authorList>
            <person name="Zhang Y."/>
        </authorList>
    </citation>
    <scope>NUCLEOTIDE SEQUENCE</scope>
    <source>
        <strain evidence="4">RT37</strain>
    </source>
</reference>
<dbReference type="InterPro" id="IPR007730">
    <property type="entry name" value="SPOR-like_dom"/>
</dbReference>
<dbReference type="AlphaFoldDB" id="A0AAU7KEH2"/>
<keyword evidence="2" id="KW-0472">Membrane</keyword>
<dbReference type="Gene3D" id="3.30.70.1070">
    <property type="entry name" value="Sporulation related repeat"/>
    <property type="match status" value="1"/>
</dbReference>
<feature type="region of interest" description="Disordered" evidence="1">
    <location>
        <begin position="29"/>
        <end position="151"/>
    </location>
</feature>
<feature type="compositionally biased region" description="Low complexity" evidence="1">
    <location>
        <begin position="84"/>
        <end position="100"/>
    </location>
</feature>
<dbReference type="RefSeq" id="WP_222568849.1">
    <property type="nucleotide sequence ID" value="NZ_CP098827.1"/>
</dbReference>
<evidence type="ECO:0000256" key="1">
    <source>
        <dbReference type="SAM" id="MobiDB-lite"/>
    </source>
</evidence>
<accession>A0AAU7KEH2</accession>
<proteinExistence type="predicted"/>
<dbReference type="PROSITE" id="PS51724">
    <property type="entry name" value="SPOR"/>
    <property type="match status" value="1"/>
</dbReference>
<dbReference type="PANTHER" id="PTHR38687">
    <property type="entry name" value="CELL DIVISION PROTEIN DEDD-RELATED"/>
    <property type="match status" value="1"/>
</dbReference>
<gene>
    <name evidence="4" type="ORF">NFG58_12025</name>
</gene>
<dbReference type="SUPFAM" id="SSF110997">
    <property type="entry name" value="Sporulation related repeat"/>
    <property type="match status" value="1"/>
</dbReference>
<dbReference type="GO" id="GO:0032153">
    <property type="term" value="C:cell division site"/>
    <property type="evidence" value="ECO:0007669"/>
    <property type="project" value="TreeGrafter"/>
</dbReference>
<evidence type="ECO:0000259" key="3">
    <source>
        <dbReference type="PROSITE" id="PS51724"/>
    </source>
</evidence>
<keyword evidence="2" id="KW-0812">Transmembrane</keyword>
<name>A0AAU7KEH2_9GAMM</name>
<feature type="transmembrane region" description="Helical" evidence="2">
    <location>
        <begin position="9"/>
        <end position="27"/>
    </location>
</feature>
<evidence type="ECO:0000313" key="4">
    <source>
        <dbReference type="EMBL" id="XBO69358.1"/>
    </source>
</evidence>
<dbReference type="InterPro" id="IPR036680">
    <property type="entry name" value="SPOR-like_sf"/>
</dbReference>
<dbReference type="GO" id="GO:0042834">
    <property type="term" value="F:peptidoglycan binding"/>
    <property type="evidence" value="ECO:0007669"/>
    <property type="project" value="InterPro"/>
</dbReference>
<feature type="domain" description="SPOR" evidence="3">
    <location>
        <begin position="147"/>
        <end position="223"/>
    </location>
</feature>
<dbReference type="InterPro" id="IPR052521">
    <property type="entry name" value="Cell_div_SPOR-domain"/>
</dbReference>
<dbReference type="Pfam" id="PF05036">
    <property type="entry name" value="SPOR"/>
    <property type="match status" value="1"/>
</dbReference>
<protein>
    <submittedName>
        <fullName evidence="4">SPOR domain-containing protein</fullName>
    </submittedName>
</protein>
<dbReference type="EMBL" id="CP098827">
    <property type="protein sequence ID" value="XBO69358.1"/>
    <property type="molecule type" value="Genomic_DNA"/>
</dbReference>
<keyword evidence="2" id="KW-1133">Transmembrane helix</keyword>
<dbReference type="GO" id="GO:0032506">
    <property type="term" value="P:cytokinetic process"/>
    <property type="evidence" value="ECO:0007669"/>
    <property type="project" value="TreeGrafter"/>
</dbReference>
<dbReference type="GO" id="GO:0030428">
    <property type="term" value="C:cell septum"/>
    <property type="evidence" value="ECO:0007669"/>
    <property type="project" value="TreeGrafter"/>
</dbReference>
<organism evidence="4">
    <name type="scientific">Halomonas sp. RT37</name>
    <dbReference type="NCBI Taxonomy" id="2950872"/>
    <lineage>
        <taxon>Bacteria</taxon>
        <taxon>Pseudomonadati</taxon>
        <taxon>Pseudomonadota</taxon>
        <taxon>Gammaproteobacteria</taxon>
        <taxon>Oceanospirillales</taxon>
        <taxon>Halomonadaceae</taxon>
        <taxon>Halomonas</taxon>
    </lineage>
</organism>
<dbReference type="PANTHER" id="PTHR38687:SF1">
    <property type="entry name" value="CELL DIVISION PROTEIN DEDD"/>
    <property type="match status" value="1"/>
</dbReference>
<evidence type="ECO:0000256" key="2">
    <source>
        <dbReference type="SAM" id="Phobius"/>
    </source>
</evidence>
<sequence length="225" mass="24168">MKYGMRERISGIIIVVALGVIFVPMLFDEPESPEQRPDPVLTIDPPVDVERRDVPEPTPPEGLGQIQAPVAPGEGNASQADQGQSEPSESSQPQQVDPEPAQQVAEQASSERQAEPEPAPEASQPREDPIAALARQAEQRTTSGPTAVEGGEWAVQVGSFGEAGNAQRLMQKLRDLGYPAYSRERNNSLTTVYVGPFGASEDAEGVMSELKSRENLQGLLVKVDS</sequence>